<keyword evidence="3" id="KW-0201">Cytochrome c-type biogenesis</keyword>
<dbReference type="InterPro" id="IPR017871">
    <property type="entry name" value="ABC_transporter-like_CS"/>
</dbReference>
<dbReference type="GO" id="GO:0022857">
    <property type="term" value="F:transmembrane transporter activity"/>
    <property type="evidence" value="ECO:0007669"/>
    <property type="project" value="InterPro"/>
</dbReference>
<evidence type="ECO:0000256" key="3">
    <source>
        <dbReference type="ARBA" id="ARBA00022748"/>
    </source>
</evidence>
<dbReference type="GO" id="GO:0016887">
    <property type="term" value="F:ATP hydrolysis activity"/>
    <property type="evidence" value="ECO:0007669"/>
    <property type="project" value="InterPro"/>
</dbReference>
<dbReference type="PROSITE" id="PS00211">
    <property type="entry name" value="ABC_TRANSPORTER_1"/>
    <property type="match status" value="1"/>
</dbReference>
<dbReference type="InterPro" id="IPR005895">
    <property type="entry name" value="ABC_transptr_haem_export_CcmA"/>
</dbReference>
<dbReference type="GO" id="GO:0005524">
    <property type="term" value="F:ATP binding"/>
    <property type="evidence" value="ECO:0007669"/>
    <property type="project" value="UniProtKB-KW"/>
</dbReference>
<dbReference type="Proteomes" id="UP000640583">
    <property type="component" value="Unassembled WGS sequence"/>
</dbReference>
<dbReference type="Gene3D" id="3.40.50.300">
    <property type="entry name" value="P-loop containing nucleotide triphosphate hydrolases"/>
    <property type="match status" value="1"/>
</dbReference>
<dbReference type="InterPro" id="IPR003593">
    <property type="entry name" value="AAA+_ATPase"/>
</dbReference>
<feature type="region of interest" description="Disordered" evidence="7">
    <location>
        <begin position="208"/>
        <end position="235"/>
    </location>
</feature>
<dbReference type="EMBL" id="JADCKQ010000007">
    <property type="protein sequence ID" value="MBI1494041.1"/>
    <property type="molecule type" value="Genomic_DNA"/>
</dbReference>
<evidence type="ECO:0000259" key="8">
    <source>
        <dbReference type="PROSITE" id="PS50893"/>
    </source>
</evidence>
<keyword evidence="1" id="KW-0813">Transport</keyword>
<dbReference type="PROSITE" id="PS50893">
    <property type="entry name" value="ABC_TRANSPORTER_2"/>
    <property type="match status" value="1"/>
</dbReference>
<sequence>MSGTETSEELPKGGLKVENLTCTRGGVPVLRGVSFKLSPGVAVLLRGPNGVGKTTLLRTIAGLQPPLRGTVTVNGSVAWAGHADAIKATLSVQENLRFWASVHGAVGRGQIAAKVDQAVDSFYLGDLTTRPAQSLSAGQKRRLGLARLLVTGAEIWALDEPTVSLDADSVTLFADAVRAHCAAGGSALIATHIDPGVEAATLDLQPYSTRRDLNDTPPEAEDAAGDEAFLEEGAL</sequence>
<evidence type="ECO:0000256" key="2">
    <source>
        <dbReference type="ARBA" id="ARBA00022741"/>
    </source>
</evidence>
<dbReference type="GO" id="GO:0017004">
    <property type="term" value="P:cytochrome complex assembly"/>
    <property type="evidence" value="ECO:0007669"/>
    <property type="project" value="UniProtKB-KW"/>
</dbReference>
<dbReference type="RefSeq" id="WP_228848844.1">
    <property type="nucleotide sequence ID" value="NZ_JADCKQ010000007.1"/>
</dbReference>
<reference evidence="9" key="1">
    <citation type="submission" date="2020-10" db="EMBL/GenBank/DDBJ databases">
        <title>Paenihalocynthiibacter styelae gen. nov., sp. nov., isolated from stalked sea squirt Styela clava.</title>
        <authorList>
            <person name="Kim Y.-O."/>
            <person name="Yoon J.-H."/>
        </authorList>
    </citation>
    <scope>NUCLEOTIDE SEQUENCE</scope>
    <source>
        <strain evidence="9">MYP1-1</strain>
    </source>
</reference>
<organism evidence="9 10">
    <name type="scientific">Halocynthiibacter styelae</name>
    <dbReference type="NCBI Taxonomy" id="2761955"/>
    <lineage>
        <taxon>Bacteria</taxon>
        <taxon>Pseudomonadati</taxon>
        <taxon>Pseudomonadota</taxon>
        <taxon>Alphaproteobacteria</taxon>
        <taxon>Rhodobacterales</taxon>
        <taxon>Paracoccaceae</taxon>
        <taxon>Halocynthiibacter</taxon>
    </lineage>
</organism>
<evidence type="ECO:0000256" key="1">
    <source>
        <dbReference type="ARBA" id="ARBA00022448"/>
    </source>
</evidence>
<comment type="caution">
    <text evidence="9">The sequence shown here is derived from an EMBL/GenBank/DDBJ whole genome shotgun (WGS) entry which is preliminary data.</text>
</comment>
<feature type="compositionally biased region" description="Acidic residues" evidence="7">
    <location>
        <begin position="218"/>
        <end position="235"/>
    </location>
</feature>
<dbReference type="InterPro" id="IPR027417">
    <property type="entry name" value="P-loop_NTPase"/>
</dbReference>
<name>A0A8J7ING2_9RHOB</name>
<dbReference type="InterPro" id="IPR003439">
    <property type="entry name" value="ABC_transporter-like_ATP-bd"/>
</dbReference>
<feature type="domain" description="ABC transporter" evidence="8">
    <location>
        <begin position="15"/>
        <end position="233"/>
    </location>
</feature>
<dbReference type="AlphaFoldDB" id="A0A8J7ING2"/>
<evidence type="ECO:0000256" key="7">
    <source>
        <dbReference type="SAM" id="MobiDB-lite"/>
    </source>
</evidence>
<keyword evidence="4 9" id="KW-0067">ATP-binding</keyword>
<evidence type="ECO:0000313" key="9">
    <source>
        <dbReference type="EMBL" id="MBI1494041.1"/>
    </source>
</evidence>
<dbReference type="SUPFAM" id="SSF52540">
    <property type="entry name" value="P-loop containing nucleoside triphosphate hydrolases"/>
    <property type="match status" value="1"/>
</dbReference>
<keyword evidence="5" id="KW-1278">Translocase</keyword>
<protein>
    <submittedName>
        <fullName evidence="9">Heme ABC exporter ATP-binding protein CcmA</fullName>
    </submittedName>
</protein>
<proteinExistence type="predicted"/>
<dbReference type="NCBIfam" id="TIGR01189">
    <property type="entry name" value="ccmA"/>
    <property type="match status" value="1"/>
</dbReference>
<dbReference type="SMART" id="SM00382">
    <property type="entry name" value="AAA"/>
    <property type="match status" value="1"/>
</dbReference>
<evidence type="ECO:0000313" key="10">
    <source>
        <dbReference type="Proteomes" id="UP000640583"/>
    </source>
</evidence>
<gene>
    <name evidence="9" type="primary">ccmA</name>
    <name evidence="9" type="ORF">H1D41_10370</name>
</gene>
<dbReference type="PANTHER" id="PTHR43499:SF1">
    <property type="entry name" value="ABC TRANSPORTER I FAMILY MEMBER 1"/>
    <property type="match status" value="1"/>
</dbReference>
<keyword evidence="6" id="KW-0472">Membrane</keyword>
<keyword evidence="2" id="KW-0547">Nucleotide-binding</keyword>
<evidence type="ECO:0000256" key="6">
    <source>
        <dbReference type="ARBA" id="ARBA00023136"/>
    </source>
</evidence>
<dbReference type="Pfam" id="PF00005">
    <property type="entry name" value="ABC_tran"/>
    <property type="match status" value="1"/>
</dbReference>
<keyword evidence="10" id="KW-1185">Reference proteome</keyword>
<dbReference type="PANTHER" id="PTHR43499">
    <property type="entry name" value="ABC TRANSPORTER I FAMILY MEMBER 1"/>
    <property type="match status" value="1"/>
</dbReference>
<evidence type="ECO:0000256" key="4">
    <source>
        <dbReference type="ARBA" id="ARBA00022840"/>
    </source>
</evidence>
<accession>A0A8J7ING2</accession>
<evidence type="ECO:0000256" key="5">
    <source>
        <dbReference type="ARBA" id="ARBA00022967"/>
    </source>
</evidence>